<keyword evidence="3" id="KW-1185">Reference proteome</keyword>
<evidence type="ECO:0000256" key="1">
    <source>
        <dbReference type="SAM" id="MobiDB-lite"/>
    </source>
</evidence>
<proteinExistence type="predicted"/>
<protein>
    <submittedName>
        <fullName evidence="2">Uncharacterized protein</fullName>
    </submittedName>
</protein>
<feature type="region of interest" description="Disordered" evidence="1">
    <location>
        <begin position="77"/>
        <end position="152"/>
    </location>
</feature>
<feature type="region of interest" description="Disordered" evidence="1">
    <location>
        <begin position="1"/>
        <end position="24"/>
    </location>
</feature>
<dbReference type="Proteomes" id="UP000298138">
    <property type="component" value="Unassembled WGS sequence"/>
</dbReference>
<reference evidence="2 3" key="1">
    <citation type="submission" date="2019-04" db="EMBL/GenBank/DDBJ databases">
        <title>Comparative genomics and transcriptomics to analyze fruiting body development in filamentous ascomycetes.</title>
        <authorList>
            <consortium name="DOE Joint Genome Institute"/>
            <person name="Lutkenhaus R."/>
            <person name="Traeger S."/>
            <person name="Breuer J."/>
            <person name="Kuo A."/>
            <person name="Lipzen A."/>
            <person name="Pangilinan J."/>
            <person name="Dilworth D."/>
            <person name="Sandor L."/>
            <person name="Poggeler S."/>
            <person name="Barry K."/>
            <person name="Grigoriev I.V."/>
            <person name="Nowrousian M."/>
        </authorList>
    </citation>
    <scope>NUCLEOTIDE SEQUENCE [LARGE SCALE GENOMIC DNA]</scope>
    <source>
        <strain evidence="2 3">CBS 389.68</strain>
    </source>
</reference>
<dbReference type="EMBL" id="ML220128">
    <property type="protein sequence ID" value="TGZ79971.1"/>
    <property type="molecule type" value="Genomic_DNA"/>
</dbReference>
<feature type="compositionally biased region" description="Polar residues" evidence="1">
    <location>
        <begin position="116"/>
        <end position="132"/>
    </location>
</feature>
<gene>
    <name evidence="2" type="ORF">EX30DRAFT_72777</name>
</gene>
<sequence>MGHTLVNARTAPALDGMKGEPSASSLKLPQARSFWECGSVGAIAQPPKRPGVDHRKEYTLFRSNTCSRATAVDSSLEAAGRISSDQGHPHRIRDNDNRDGSDIRHPRSHQLESPHHTMSTFTTTALRASSWTGWDCRAGPGVSPNPKNGDGS</sequence>
<evidence type="ECO:0000313" key="2">
    <source>
        <dbReference type="EMBL" id="TGZ79971.1"/>
    </source>
</evidence>
<name>A0A4S2MTY7_9PEZI</name>
<accession>A0A4S2MTY7</accession>
<dbReference type="InParanoid" id="A0A4S2MTY7"/>
<dbReference type="AlphaFoldDB" id="A0A4S2MTY7"/>
<evidence type="ECO:0000313" key="3">
    <source>
        <dbReference type="Proteomes" id="UP000298138"/>
    </source>
</evidence>
<organism evidence="2 3">
    <name type="scientific">Ascodesmis nigricans</name>
    <dbReference type="NCBI Taxonomy" id="341454"/>
    <lineage>
        <taxon>Eukaryota</taxon>
        <taxon>Fungi</taxon>
        <taxon>Dikarya</taxon>
        <taxon>Ascomycota</taxon>
        <taxon>Pezizomycotina</taxon>
        <taxon>Pezizomycetes</taxon>
        <taxon>Pezizales</taxon>
        <taxon>Ascodesmidaceae</taxon>
        <taxon>Ascodesmis</taxon>
    </lineage>
</organism>
<feature type="compositionally biased region" description="Basic and acidic residues" evidence="1">
    <location>
        <begin position="92"/>
        <end position="115"/>
    </location>
</feature>